<dbReference type="InterPro" id="IPR013762">
    <property type="entry name" value="Integrase-like_cat_sf"/>
</dbReference>
<keyword evidence="2" id="KW-1133">Transmembrane helix</keyword>
<evidence type="ECO:0000259" key="3">
    <source>
        <dbReference type="PROSITE" id="PS51898"/>
    </source>
</evidence>
<name>A0ABS5NPS6_9BACI</name>
<dbReference type="InterPro" id="IPR011010">
    <property type="entry name" value="DNA_brk_join_enz"/>
</dbReference>
<dbReference type="Proteomes" id="UP000681027">
    <property type="component" value="Unassembled WGS sequence"/>
</dbReference>
<gene>
    <name evidence="4" type="ORF">KHA94_06270</name>
</gene>
<keyword evidence="5" id="KW-1185">Reference proteome</keyword>
<dbReference type="Pfam" id="PF00589">
    <property type="entry name" value="Phage_integrase"/>
    <property type="match status" value="1"/>
</dbReference>
<proteinExistence type="predicted"/>
<keyword evidence="1" id="KW-0233">DNA recombination</keyword>
<reference evidence="4 5" key="1">
    <citation type="submission" date="2021-05" db="EMBL/GenBank/DDBJ databases">
        <title>Novel Bacillus species.</title>
        <authorList>
            <person name="Liu G."/>
        </authorList>
    </citation>
    <scope>NUCLEOTIDE SEQUENCE [LARGE SCALE GENOMIC DNA]</scope>
    <source>
        <strain evidence="4 5">FJAT-49705</strain>
    </source>
</reference>
<evidence type="ECO:0000256" key="1">
    <source>
        <dbReference type="ARBA" id="ARBA00023172"/>
    </source>
</evidence>
<dbReference type="PROSITE" id="PS51898">
    <property type="entry name" value="TYR_RECOMBINASE"/>
    <property type="match status" value="1"/>
</dbReference>
<dbReference type="PANTHER" id="PTHR30349">
    <property type="entry name" value="PHAGE INTEGRASE-RELATED"/>
    <property type="match status" value="1"/>
</dbReference>
<dbReference type="Gene3D" id="1.10.443.10">
    <property type="entry name" value="Intergrase catalytic core"/>
    <property type="match status" value="1"/>
</dbReference>
<dbReference type="InterPro" id="IPR002104">
    <property type="entry name" value="Integrase_catalytic"/>
</dbReference>
<dbReference type="EMBL" id="JAGYPM010000001">
    <property type="protein sequence ID" value="MBS4189812.1"/>
    <property type="molecule type" value="Genomic_DNA"/>
</dbReference>
<protein>
    <submittedName>
        <fullName evidence="4">Tyrosine-type recombinase/integrase</fullName>
    </submittedName>
</protein>
<evidence type="ECO:0000313" key="4">
    <source>
        <dbReference type="EMBL" id="MBS4189812.1"/>
    </source>
</evidence>
<dbReference type="PANTHER" id="PTHR30349:SF64">
    <property type="entry name" value="PROPHAGE INTEGRASE INTD-RELATED"/>
    <property type="match status" value="1"/>
</dbReference>
<feature type="domain" description="Tyr recombinase" evidence="3">
    <location>
        <begin position="1"/>
        <end position="189"/>
    </location>
</feature>
<keyword evidence="2" id="KW-0812">Transmembrane</keyword>
<organism evidence="4 5">
    <name type="scientific">Cytobacillus citreus</name>
    <dbReference type="NCBI Taxonomy" id="2833586"/>
    <lineage>
        <taxon>Bacteria</taxon>
        <taxon>Bacillati</taxon>
        <taxon>Bacillota</taxon>
        <taxon>Bacilli</taxon>
        <taxon>Bacillales</taxon>
        <taxon>Bacillaceae</taxon>
        <taxon>Cytobacillus</taxon>
    </lineage>
</organism>
<evidence type="ECO:0000256" key="2">
    <source>
        <dbReference type="SAM" id="Phobius"/>
    </source>
</evidence>
<accession>A0ABS5NPS6</accession>
<dbReference type="SUPFAM" id="SSF56349">
    <property type="entry name" value="DNA breaking-rejoining enzymes"/>
    <property type="match status" value="1"/>
</dbReference>
<dbReference type="InterPro" id="IPR050090">
    <property type="entry name" value="Tyrosine_recombinase_XerCD"/>
</dbReference>
<sequence>MDHAKKLISPDNLRASAIITAIGLLWATGMRVCELYRLLQNDIDFDKMEIHIRDTKFHKERYIPIHKTVIEALQRYAKFRDSLYPNSDSAHFFLTTGGQVLTKRHLEYNFAKVRQYLLPNGKNCWDRRPPRLYDLRHTFACNTIIRWYKEGADVNHNLLLLSTYLGHVKPSDTYWYLTGTPQLLAITTEQFENFSRGFGMEESYEKLYFSIIITMLLFGPANKTKKCIFIYCKFVSGYF</sequence>
<evidence type="ECO:0000313" key="5">
    <source>
        <dbReference type="Proteomes" id="UP000681027"/>
    </source>
</evidence>
<comment type="caution">
    <text evidence="4">The sequence shown here is derived from an EMBL/GenBank/DDBJ whole genome shotgun (WGS) entry which is preliminary data.</text>
</comment>
<keyword evidence="2" id="KW-0472">Membrane</keyword>
<feature type="transmembrane region" description="Helical" evidence="2">
    <location>
        <begin position="12"/>
        <end position="30"/>
    </location>
</feature>